<evidence type="ECO:0000256" key="6">
    <source>
        <dbReference type="ARBA" id="ARBA00022840"/>
    </source>
</evidence>
<evidence type="ECO:0000256" key="8">
    <source>
        <dbReference type="ARBA" id="ARBA00048679"/>
    </source>
</evidence>
<evidence type="ECO:0000259" key="11">
    <source>
        <dbReference type="PROSITE" id="PS51178"/>
    </source>
</evidence>
<dbReference type="EMBL" id="JACHBL010000001">
    <property type="protein sequence ID" value="MBB5597905.1"/>
    <property type="molecule type" value="Genomic_DNA"/>
</dbReference>
<dbReference type="InterPro" id="IPR005543">
    <property type="entry name" value="PASTA_dom"/>
</dbReference>
<evidence type="ECO:0000256" key="5">
    <source>
        <dbReference type="ARBA" id="ARBA00022777"/>
    </source>
</evidence>
<keyword evidence="9" id="KW-1133">Transmembrane helix</keyword>
<dbReference type="CDD" id="cd06577">
    <property type="entry name" value="PASTA_pknB"/>
    <property type="match status" value="4"/>
</dbReference>
<evidence type="ECO:0000256" key="3">
    <source>
        <dbReference type="ARBA" id="ARBA00022679"/>
    </source>
</evidence>
<dbReference type="Proteomes" id="UP000523863">
    <property type="component" value="Unassembled WGS sequence"/>
</dbReference>
<dbReference type="SMART" id="SM00740">
    <property type="entry name" value="PASTA"/>
    <property type="match status" value="4"/>
</dbReference>
<protein>
    <recommendedName>
        <fullName evidence="1">non-specific serine/threonine protein kinase</fullName>
        <ecNumber evidence="1">2.7.11.1</ecNumber>
    </recommendedName>
</protein>
<feature type="transmembrane region" description="Helical" evidence="9">
    <location>
        <begin position="439"/>
        <end position="460"/>
    </location>
</feature>
<comment type="caution">
    <text evidence="12">The sequence shown here is derived from an EMBL/GenBank/DDBJ whole genome shotgun (WGS) entry which is preliminary data.</text>
</comment>
<dbReference type="InterPro" id="IPR000719">
    <property type="entry name" value="Prot_kinase_dom"/>
</dbReference>
<keyword evidence="9" id="KW-0472">Membrane</keyword>
<comment type="catalytic activity">
    <reaction evidence="7">
        <text>L-threonyl-[protein] + ATP = O-phospho-L-threonyl-[protein] + ADP + H(+)</text>
        <dbReference type="Rhea" id="RHEA:46608"/>
        <dbReference type="Rhea" id="RHEA-COMP:11060"/>
        <dbReference type="Rhea" id="RHEA-COMP:11605"/>
        <dbReference type="ChEBI" id="CHEBI:15378"/>
        <dbReference type="ChEBI" id="CHEBI:30013"/>
        <dbReference type="ChEBI" id="CHEBI:30616"/>
        <dbReference type="ChEBI" id="CHEBI:61977"/>
        <dbReference type="ChEBI" id="CHEBI:456216"/>
        <dbReference type="EC" id="2.7.11.1"/>
    </reaction>
</comment>
<gene>
    <name evidence="12" type="ORF">BKA12_000985</name>
</gene>
<keyword evidence="2" id="KW-0723">Serine/threonine-protein kinase</keyword>
<feature type="domain" description="PASTA" evidence="11">
    <location>
        <begin position="530"/>
        <end position="597"/>
    </location>
</feature>
<evidence type="ECO:0000313" key="13">
    <source>
        <dbReference type="Proteomes" id="UP000523863"/>
    </source>
</evidence>
<organism evidence="12 13">
    <name type="scientific">Neomicrococcus lactis</name>
    <dbReference type="NCBI Taxonomy" id="732241"/>
    <lineage>
        <taxon>Bacteria</taxon>
        <taxon>Bacillati</taxon>
        <taxon>Actinomycetota</taxon>
        <taxon>Actinomycetes</taxon>
        <taxon>Micrococcales</taxon>
        <taxon>Micrococcaceae</taxon>
        <taxon>Neomicrococcus</taxon>
    </lineage>
</organism>
<dbReference type="GO" id="GO:0004674">
    <property type="term" value="F:protein serine/threonine kinase activity"/>
    <property type="evidence" value="ECO:0007669"/>
    <property type="project" value="UniProtKB-KW"/>
</dbReference>
<dbReference type="GO" id="GO:0005524">
    <property type="term" value="F:ATP binding"/>
    <property type="evidence" value="ECO:0007669"/>
    <property type="project" value="UniProtKB-KW"/>
</dbReference>
<feature type="domain" description="Protein kinase" evidence="10">
    <location>
        <begin position="18"/>
        <end position="277"/>
    </location>
</feature>
<dbReference type="FunFam" id="1.10.510.10:FF:000021">
    <property type="entry name" value="Serine/threonine protein kinase"/>
    <property type="match status" value="1"/>
</dbReference>
<dbReference type="CDD" id="cd14014">
    <property type="entry name" value="STKc_PknB_like"/>
    <property type="match status" value="1"/>
</dbReference>
<proteinExistence type="predicted"/>
<sequence length="728" mass="78406">MEERTVDPLEGQLIDGRYRVRRRLARGGMSTVYLATDERLHRDVALKALYPYLAEDQRVVRRFEEEAITAAKLSHPHVVNVLDQGVDGDTAYLVMEYLKGKTLRHVLEQQGRLTPRQALKVLEEILDGLAAAHSAGLVHRDMKPENVLLTETGRVKVADFGLARAASNHTQSGTLVGTVAYVSPELVTGGKADKRSDLYAIGIMLFEMLTGDQPFRGESSMSIAFKHVSETVPPPSRLIPELSQDLDELVEWCTAKDPEARPVDASALLGELRHVRAALSEDQLDLGAAEIATSQKNYDAAAAAAAPVSVDRDVEEKFAGYWDDSEQAPSYSEEADVDEDATTVIPTHHNETQAFSRLDEPDVAPNQYTEIIDAHDIPAHETGEISAVTKAAPAPRPLSPAAAAKQAKKDAKIAQREWKRDAQKPLVNLDKKGSRVRRWILAIVLVMLVALVAAAGWFFGLGPGAPVSLPSVSGQTVAQATQTLDNVGVAARPKEVFSDDVERGLVVGTEPSDGTTIRRFEGADLLVSKGPELFEVPKLAQLTTAEANEQLDERSLALGKVTEEYSETIDDGKIVEQSVNVGTQVRRGTAINVTVSKGPAPVAVPDLSGMTVEEASAALEEIGLSLTEDGEEFSAKVPAGDVSSQGVKTGEKVNRGTEIPVTVSKGPRMVEVPRVVGQQLDEASATLEELGFKVEVKYPLGNIFGTVHGQSVFGEEVPEGSTIVLTVV</sequence>
<evidence type="ECO:0000259" key="10">
    <source>
        <dbReference type="PROSITE" id="PS50011"/>
    </source>
</evidence>
<dbReference type="Gene3D" id="3.30.200.20">
    <property type="entry name" value="Phosphorylase Kinase, domain 1"/>
    <property type="match status" value="1"/>
</dbReference>
<keyword evidence="3 12" id="KW-0808">Transferase</keyword>
<dbReference type="Gene3D" id="1.10.510.10">
    <property type="entry name" value="Transferase(Phosphotransferase) domain 1"/>
    <property type="match status" value="1"/>
</dbReference>
<name>A0A7W9DAQ7_9MICC</name>
<evidence type="ECO:0000256" key="7">
    <source>
        <dbReference type="ARBA" id="ARBA00047899"/>
    </source>
</evidence>
<accession>A0A7W9DAQ7</accession>
<reference evidence="12 13" key="1">
    <citation type="submission" date="2020-08" db="EMBL/GenBank/DDBJ databases">
        <title>Sequencing the genomes of 1000 actinobacteria strains.</title>
        <authorList>
            <person name="Klenk H.-P."/>
        </authorList>
    </citation>
    <scope>NUCLEOTIDE SEQUENCE [LARGE SCALE GENOMIC DNA]</scope>
    <source>
        <strain evidence="12 13">DSM 23694</strain>
    </source>
</reference>
<evidence type="ECO:0000256" key="1">
    <source>
        <dbReference type="ARBA" id="ARBA00012513"/>
    </source>
</evidence>
<dbReference type="InterPro" id="IPR011009">
    <property type="entry name" value="Kinase-like_dom_sf"/>
</dbReference>
<comment type="catalytic activity">
    <reaction evidence="8">
        <text>L-seryl-[protein] + ATP = O-phospho-L-seryl-[protein] + ADP + H(+)</text>
        <dbReference type="Rhea" id="RHEA:17989"/>
        <dbReference type="Rhea" id="RHEA-COMP:9863"/>
        <dbReference type="Rhea" id="RHEA-COMP:11604"/>
        <dbReference type="ChEBI" id="CHEBI:15378"/>
        <dbReference type="ChEBI" id="CHEBI:29999"/>
        <dbReference type="ChEBI" id="CHEBI:30616"/>
        <dbReference type="ChEBI" id="CHEBI:83421"/>
        <dbReference type="ChEBI" id="CHEBI:456216"/>
        <dbReference type="EC" id="2.7.11.1"/>
    </reaction>
</comment>
<dbReference type="FunFam" id="3.30.200.20:FF:000035">
    <property type="entry name" value="Serine/threonine protein kinase Stk1"/>
    <property type="match status" value="1"/>
</dbReference>
<dbReference type="SMART" id="SM00220">
    <property type="entry name" value="S_TKc"/>
    <property type="match status" value="1"/>
</dbReference>
<dbReference type="AlphaFoldDB" id="A0A7W9DAQ7"/>
<dbReference type="PROSITE" id="PS50011">
    <property type="entry name" value="PROTEIN_KINASE_DOM"/>
    <property type="match status" value="1"/>
</dbReference>
<dbReference type="EC" id="2.7.11.1" evidence="1"/>
<keyword evidence="5 12" id="KW-0418">Kinase</keyword>
<evidence type="ECO:0000256" key="2">
    <source>
        <dbReference type="ARBA" id="ARBA00022527"/>
    </source>
</evidence>
<keyword evidence="13" id="KW-1185">Reference proteome</keyword>
<dbReference type="Pfam" id="PF00069">
    <property type="entry name" value="Pkinase"/>
    <property type="match status" value="1"/>
</dbReference>
<keyword evidence="6" id="KW-0067">ATP-binding</keyword>
<feature type="domain" description="PASTA" evidence="11">
    <location>
        <begin position="464"/>
        <end position="529"/>
    </location>
</feature>
<dbReference type="PANTHER" id="PTHR43289:SF34">
    <property type="entry name" value="SERINE_THREONINE-PROTEIN KINASE YBDM-RELATED"/>
    <property type="match status" value="1"/>
</dbReference>
<feature type="domain" description="PASTA" evidence="11">
    <location>
        <begin position="666"/>
        <end position="728"/>
    </location>
</feature>
<keyword evidence="9" id="KW-0812">Transmembrane</keyword>
<dbReference type="GO" id="GO:0045717">
    <property type="term" value="P:negative regulation of fatty acid biosynthetic process"/>
    <property type="evidence" value="ECO:0007669"/>
    <property type="project" value="UniProtKB-ARBA"/>
</dbReference>
<dbReference type="RefSeq" id="WP_183641142.1">
    <property type="nucleotide sequence ID" value="NZ_JACHBL010000001.1"/>
</dbReference>
<dbReference type="PROSITE" id="PS51178">
    <property type="entry name" value="PASTA"/>
    <property type="match status" value="4"/>
</dbReference>
<dbReference type="InterPro" id="IPR008271">
    <property type="entry name" value="Ser/Thr_kinase_AS"/>
</dbReference>
<evidence type="ECO:0000313" key="12">
    <source>
        <dbReference type="EMBL" id="MBB5597905.1"/>
    </source>
</evidence>
<dbReference type="SUPFAM" id="SSF54184">
    <property type="entry name" value="Penicillin-binding protein 2x (pbp-2x), c-terminal domain"/>
    <property type="match status" value="1"/>
</dbReference>
<keyword evidence="4" id="KW-0547">Nucleotide-binding</keyword>
<dbReference type="SUPFAM" id="SSF56112">
    <property type="entry name" value="Protein kinase-like (PK-like)"/>
    <property type="match status" value="1"/>
</dbReference>
<dbReference type="Pfam" id="PF03793">
    <property type="entry name" value="PASTA"/>
    <property type="match status" value="4"/>
</dbReference>
<dbReference type="PROSITE" id="PS00108">
    <property type="entry name" value="PROTEIN_KINASE_ST"/>
    <property type="match status" value="1"/>
</dbReference>
<dbReference type="PANTHER" id="PTHR43289">
    <property type="entry name" value="MITOGEN-ACTIVATED PROTEIN KINASE KINASE KINASE 20-RELATED"/>
    <property type="match status" value="1"/>
</dbReference>
<feature type="domain" description="PASTA" evidence="11">
    <location>
        <begin position="598"/>
        <end position="665"/>
    </location>
</feature>
<evidence type="ECO:0000256" key="9">
    <source>
        <dbReference type="SAM" id="Phobius"/>
    </source>
</evidence>
<dbReference type="Gene3D" id="3.30.10.20">
    <property type="match status" value="4"/>
</dbReference>
<evidence type="ECO:0000256" key="4">
    <source>
        <dbReference type="ARBA" id="ARBA00022741"/>
    </source>
</evidence>